<dbReference type="Gene3D" id="3.40.50.720">
    <property type="entry name" value="NAD(P)-binding Rossmann-like Domain"/>
    <property type="match status" value="1"/>
</dbReference>
<dbReference type="InterPro" id="IPR013968">
    <property type="entry name" value="PKS_KR"/>
</dbReference>
<dbReference type="Pfam" id="PF00550">
    <property type="entry name" value="PP-binding"/>
    <property type="match status" value="1"/>
</dbReference>
<dbReference type="EC" id="2.3.1.41" evidence="7"/>
<evidence type="ECO:0000256" key="4">
    <source>
        <dbReference type="SAM" id="MobiDB-lite"/>
    </source>
</evidence>
<dbReference type="OrthoDB" id="219272at2"/>
<evidence type="ECO:0000313" key="7">
    <source>
        <dbReference type="EMBL" id="TWT38929.1"/>
    </source>
</evidence>
<dbReference type="SMART" id="SM00822">
    <property type="entry name" value="PKS_KR"/>
    <property type="match status" value="1"/>
</dbReference>
<dbReference type="Pfam" id="PF08659">
    <property type="entry name" value="KR"/>
    <property type="match status" value="1"/>
</dbReference>
<dbReference type="GO" id="GO:0031177">
    <property type="term" value="F:phosphopantetheine binding"/>
    <property type="evidence" value="ECO:0007669"/>
    <property type="project" value="InterPro"/>
</dbReference>
<dbReference type="SUPFAM" id="SSF47336">
    <property type="entry name" value="ACP-like"/>
    <property type="match status" value="1"/>
</dbReference>
<dbReference type="PROSITE" id="PS00012">
    <property type="entry name" value="PHOSPHOPANTETHEINE"/>
    <property type="match status" value="1"/>
</dbReference>
<proteinExistence type="predicted"/>
<dbReference type="CDD" id="cd00833">
    <property type="entry name" value="PKS"/>
    <property type="match status" value="1"/>
</dbReference>
<dbReference type="InterPro" id="IPR020841">
    <property type="entry name" value="PKS_Beta-ketoAc_synthase_dom"/>
</dbReference>
<dbReference type="Pfam" id="PF22621">
    <property type="entry name" value="CurL-like_PKS_C"/>
    <property type="match status" value="1"/>
</dbReference>
<keyword evidence="1" id="KW-0596">Phosphopantetheine</keyword>
<evidence type="ECO:0000256" key="1">
    <source>
        <dbReference type="ARBA" id="ARBA00022450"/>
    </source>
</evidence>
<keyword evidence="8" id="KW-1185">Reference proteome</keyword>
<dbReference type="InterPro" id="IPR050091">
    <property type="entry name" value="PKS_NRPS_Biosynth_Enz"/>
</dbReference>
<dbReference type="SUPFAM" id="SSF51735">
    <property type="entry name" value="NAD(P)-binding Rossmann-fold domains"/>
    <property type="match status" value="2"/>
</dbReference>
<evidence type="ECO:0000259" key="6">
    <source>
        <dbReference type="PROSITE" id="PS52004"/>
    </source>
</evidence>
<dbReference type="InterPro" id="IPR009081">
    <property type="entry name" value="PP-bd_ACP"/>
</dbReference>
<evidence type="ECO:0000256" key="3">
    <source>
        <dbReference type="ARBA" id="ARBA00022679"/>
    </source>
</evidence>
<dbReference type="Pfam" id="PF02801">
    <property type="entry name" value="Ketoacyl-synt_C"/>
    <property type="match status" value="1"/>
</dbReference>
<dbReference type="SMART" id="SM00823">
    <property type="entry name" value="PKS_PP"/>
    <property type="match status" value="1"/>
</dbReference>
<keyword evidence="2" id="KW-0597">Phosphoprotein</keyword>
<feature type="region of interest" description="Disordered" evidence="4">
    <location>
        <begin position="702"/>
        <end position="731"/>
    </location>
</feature>
<dbReference type="InterPro" id="IPR014031">
    <property type="entry name" value="Ketoacyl_synth_C"/>
</dbReference>
<organism evidence="7 8">
    <name type="scientific">Blastopirellula retiformator</name>
    <dbReference type="NCBI Taxonomy" id="2527970"/>
    <lineage>
        <taxon>Bacteria</taxon>
        <taxon>Pseudomonadati</taxon>
        <taxon>Planctomycetota</taxon>
        <taxon>Planctomycetia</taxon>
        <taxon>Pirellulales</taxon>
        <taxon>Pirellulaceae</taxon>
        <taxon>Blastopirellula</taxon>
    </lineage>
</organism>
<evidence type="ECO:0000259" key="5">
    <source>
        <dbReference type="PROSITE" id="PS50075"/>
    </source>
</evidence>
<evidence type="ECO:0000256" key="2">
    <source>
        <dbReference type="ARBA" id="ARBA00022553"/>
    </source>
</evidence>
<dbReference type="InterPro" id="IPR014030">
    <property type="entry name" value="Ketoacyl_synth_N"/>
</dbReference>
<dbReference type="InterPro" id="IPR036291">
    <property type="entry name" value="NAD(P)-bd_dom_sf"/>
</dbReference>
<dbReference type="InterPro" id="IPR020806">
    <property type="entry name" value="PKS_PP-bd"/>
</dbReference>
<dbReference type="InterPro" id="IPR036736">
    <property type="entry name" value="ACP-like_sf"/>
</dbReference>
<dbReference type="GO" id="GO:0004312">
    <property type="term" value="F:fatty acid synthase activity"/>
    <property type="evidence" value="ECO:0007669"/>
    <property type="project" value="TreeGrafter"/>
</dbReference>
<dbReference type="RefSeq" id="WP_146429148.1">
    <property type="nucleotide sequence ID" value="NZ_SJPF01000001.1"/>
</dbReference>
<accession>A0A5C5VMI9</accession>
<dbReference type="PROSITE" id="PS50075">
    <property type="entry name" value="CARRIER"/>
    <property type="match status" value="1"/>
</dbReference>
<name>A0A5C5VMI9_9BACT</name>
<dbReference type="SMART" id="SM00825">
    <property type="entry name" value="PKS_KS"/>
    <property type="match status" value="1"/>
</dbReference>
<comment type="caution">
    <text evidence="7">The sequence shown here is derived from an EMBL/GenBank/DDBJ whole genome shotgun (WGS) entry which is preliminary data.</text>
</comment>
<dbReference type="GO" id="GO:0004315">
    <property type="term" value="F:3-oxoacyl-[acyl-carrier-protein] synthase activity"/>
    <property type="evidence" value="ECO:0007669"/>
    <property type="project" value="UniProtKB-EC"/>
</dbReference>
<protein>
    <submittedName>
        <fullName evidence="7">Phthiocerol synthesis polyketide synthase type I PpsE</fullName>
        <ecNumber evidence="7">2.3.1.41</ecNumber>
    </submittedName>
</protein>
<reference evidence="7 8" key="1">
    <citation type="submission" date="2019-02" db="EMBL/GenBank/DDBJ databases">
        <title>Deep-cultivation of Planctomycetes and their phenomic and genomic characterization uncovers novel biology.</title>
        <authorList>
            <person name="Wiegand S."/>
            <person name="Jogler M."/>
            <person name="Boedeker C."/>
            <person name="Pinto D."/>
            <person name="Vollmers J."/>
            <person name="Rivas-Marin E."/>
            <person name="Kohn T."/>
            <person name="Peeters S.H."/>
            <person name="Heuer A."/>
            <person name="Rast P."/>
            <person name="Oberbeckmann S."/>
            <person name="Bunk B."/>
            <person name="Jeske O."/>
            <person name="Meyerdierks A."/>
            <person name="Storesund J.E."/>
            <person name="Kallscheuer N."/>
            <person name="Luecker S."/>
            <person name="Lage O.M."/>
            <person name="Pohl T."/>
            <person name="Merkel B.J."/>
            <person name="Hornburger P."/>
            <person name="Mueller R.-W."/>
            <person name="Bruemmer F."/>
            <person name="Labrenz M."/>
            <person name="Spormann A.M."/>
            <person name="Op Den Camp H."/>
            <person name="Overmann J."/>
            <person name="Amann R."/>
            <person name="Jetten M.S.M."/>
            <person name="Mascher T."/>
            <person name="Medema M.H."/>
            <person name="Devos D.P."/>
            <person name="Kaster A.-K."/>
            <person name="Ovreas L."/>
            <person name="Rohde M."/>
            <person name="Galperin M.Y."/>
            <person name="Jogler C."/>
        </authorList>
    </citation>
    <scope>NUCLEOTIDE SEQUENCE [LARGE SCALE GENOMIC DNA]</scope>
    <source>
        <strain evidence="7 8">Enr8</strain>
    </source>
</reference>
<dbReference type="InterPro" id="IPR016039">
    <property type="entry name" value="Thiolase-like"/>
</dbReference>
<dbReference type="Gene3D" id="3.30.70.3290">
    <property type="match status" value="1"/>
</dbReference>
<dbReference type="InterPro" id="IPR006162">
    <property type="entry name" value="Ppantetheine_attach_site"/>
</dbReference>
<dbReference type="CDD" id="cd08953">
    <property type="entry name" value="KR_2_SDR_x"/>
    <property type="match status" value="1"/>
</dbReference>
<gene>
    <name evidence="7" type="primary">ppsE</name>
    <name evidence="7" type="ORF">Enr8_06230</name>
</gene>
<dbReference type="SUPFAM" id="SSF53901">
    <property type="entry name" value="Thiolase-like"/>
    <property type="match status" value="1"/>
</dbReference>
<dbReference type="PROSITE" id="PS52004">
    <property type="entry name" value="KS3_2"/>
    <property type="match status" value="1"/>
</dbReference>
<dbReference type="GO" id="GO:0006633">
    <property type="term" value="P:fatty acid biosynthetic process"/>
    <property type="evidence" value="ECO:0007669"/>
    <property type="project" value="TreeGrafter"/>
</dbReference>
<dbReference type="PANTHER" id="PTHR43775">
    <property type="entry name" value="FATTY ACID SYNTHASE"/>
    <property type="match status" value="1"/>
</dbReference>
<keyword evidence="3 7" id="KW-0808">Transferase</keyword>
<feature type="domain" description="Ketosynthase family 3 (KS3)" evidence="6">
    <location>
        <begin position="5"/>
        <end position="428"/>
    </location>
</feature>
<dbReference type="InterPro" id="IPR057326">
    <property type="entry name" value="KR_dom"/>
</dbReference>
<dbReference type="PANTHER" id="PTHR43775:SF51">
    <property type="entry name" value="INACTIVE PHENOLPHTHIOCEROL SYNTHESIS POLYKETIDE SYNTHASE TYPE I PKS1-RELATED"/>
    <property type="match status" value="1"/>
</dbReference>
<dbReference type="Gene3D" id="1.10.1200.10">
    <property type="entry name" value="ACP-like"/>
    <property type="match status" value="1"/>
</dbReference>
<dbReference type="EMBL" id="SJPF01000001">
    <property type="protein sequence ID" value="TWT38929.1"/>
    <property type="molecule type" value="Genomic_DNA"/>
</dbReference>
<evidence type="ECO:0000313" key="8">
    <source>
        <dbReference type="Proteomes" id="UP000318878"/>
    </source>
</evidence>
<dbReference type="Gene3D" id="3.40.47.10">
    <property type="match status" value="1"/>
</dbReference>
<sequence length="1314" mass="143440">MSGQGTEVAIIGMAGRFPGASDVESLWRIIEEGRDSSTQLSESDLIDIGEPLKRIRPQNYVRRVFLLDDFDCFDANAFGISPTEAQIMDPHHRIFLQSVQTALESAGYDPFQFDGTVGIYGGMGPSTYFRGRVPTSLQEKVDGLQFLVANDKDYLTARVAYLLGLNGPCVTVQTACATSLTAAHLACRSLLEFECDLALAGGVSIRLPQRAGYVPKEGGILSNDGRCRAFDASSSGTAYGSGCGVVVLKRLDEALRDGDNVLAVVLSSAVSNDGANKVGFTAPGVDGHIRVIREAIEIADIDVSSIDYIETHGTGTQLGDPIEIAALAQTYGKSQTAIRLGSLKSNIGHLDAAAGVASLVKTILALCKRQLPRCANYSQPNPELKLSQTPFRIETEPVEWTESTSTPRRAAVCSLGMGGTNVHMIVQEAPCREVQSSSARPTQLIPISAASEDQLTLAQNQLADWLSDHPSTDLADVAFTLQVGRRVQAFRNVVVCDSVTDAIAKLTSPASPNKVDRPTEHVVYSLSQKDDVSLVADAHLMREPSIRQSLEEVQHASQAIGVSDWRDSERLLSFVSLWSLARLWDSWSVNASHFEADGTGVVAAKVLTGEFSLVDGVSRIVQGESFPPITCCAASPLRLAVAGIQPGGDAFDNLLNTLGVLWKSGLVVNWSMFNKGHSRRRIPLPTYPFKKQRFWIEPVKDLSESPAQIDPPRSSSPSSRERARDLDEEEPAELKVRVPAWQQECSNRWFALDLSDADTFEWFLVSPAENETLVSQIQELEVSATVLRSLDEEGLSRLSNSSVQKPLMIVFDWSREDFRSTDQGFVSLVRAAKALDGFSNQVRICVIASNTFKVVGTEACRPWNVLMEGVGRVLPQEDKRFRCVFVDVTDITTSDCCKRAIAIALNPPEDRVVAIRGTQVFRRSFFTIDGASNSNGEVFRREGAYLITGGFGTVGYSIAKYLAENFQARLLLASRHIADAEQRCEELALLGGQASAVVADVNNLDSLETAFSTGFSKYGSVDGVFHCAATPAGGFVQRKSIRSMLSVLEPKVTGALNVIKAARRFSAKDFVALFSSSVAIYGGIGAADYCAANAFLGALAERENQPADTPVCCIHWDAWQEESWLDEGLKQHPELLRELKQRRGTHGISTEEAIQMIEIAISGRFSQSLVTRQDPIQAAKWYDEALTRLGPSRDDEVSAVRPTPRLGTRQLSSTLCELYADTLSLDSILDDQDVFQLGMNSLLALDLVSRIRDTTQSDIPIGWVFEHRTVRDLCSQIEQNRIEKELALMDEIESMSAEDVQAELGSIEKKGSHR</sequence>
<dbReference type="Proteomes" id="UP000318878">
    <property type="component" value="Unassembled WGS sequence"/>
</dbReference>
<dbReference type="Gene3D" id="1.10.1240.100">
    <property type="match status" value="1"/>
</dbReference>
<dbReference type="Pfam" id="PF00109">
    <property type="entry name" value="ketoacyl-synt"/>
    <property type="match status" value="1"/>
</dbReference>
<keyword evidence="7" id="KW-0012">Acyltransferase</keyword>
<feature type="domain" description="Carrier" evidence="5">
    <location>
        <begin position="1206"/>
        <end position="1281"/>
    </location>
</feature>